<dbReference type="Gene3D" id="3.30.1490.20">
    <property type="entry name" value="ATP-grasp fold, A domain"/>
    <property type="match status" value="1"/>
</dbReference>
<dbReference type="EMBL" id="BAHD01000010">
    <property type="protein sequence ID" value="GAB94706.1"/>
    <property type="molecule type" value="Genomic_DNA"/>
</dbReference>
<protein>
    <recommendedName>
        <fullName evidence="2">ATP-grasp domain-containing protein</fullName>
    </recommendedName>
</protein>
<dbReference type="Proteomes" id="UP000008366">
    <property type="component" value="Unassembled WGS sequence"/>
</dbReference>
<reference evidence="3 4" key="1">
    <citation type="submission" date="2012-08" db="EMBL/GenBank/DDBJ databases">
        <title>Whole genome shotgun sequence of Kineosphaera limosa NBRC 100340.</title>
        <authorList>
            <person name="Yoshida I."/>
            <person name="Isaki S."/>
            <person name="Hosoyama A."/>
            <person name="Tsuchikane K."/>
            <person name="Katsumata H."/>
            <person name="Ando Y."/>
            <person name="Ohji S."/>
            <person name="Hamada M."/>
            <person name="Tamura T."/>
            <person name="Yamazoe A."/>
            <person name="Yamazaki S."/>
            <person name="Fujita N."/>
        </authorList>
    </citation>
    <scope>NUCLEOTIDE SEQUENCE [LARGE SCALE GENOMIC DNA]</scope>
    <source>
        <strain evidence="3 4">NBRC 100340</strain>
    </source>
</reference>
<dbReference type="GO" id="GO:0046872">
    <property type="term" value="F:metal ion binding"/>
    <property type="evidence" value="ECO:0007669"/>
    <property type="project" value="InterPro"/>
</dbReference>
<dbReference type="GO" id="GO:0005524">
    <property type="term" value="F:ATP binding"/>
    <property type="evidence" value="ECO:0007669"/>
    <property type="project" value="UniProtKB-UniRule"/>
</dbReference>
<dbReference type="STRING" id="1184609.KILIM_010_00370"/>
<sequence>MSNTRHHLIGLLLGAETDWPQAFEALLARVGPLDIDGTRHELTSERLTIHPFDLRDPVRSELVIDRLAHWYYHPREWLKKAALMNDTYLLNSPFTFQSMEKHSAYCAMLRLGLKVPRTILVPYKNPVDNVRWAYTSENYNTSFDLDQIANDLGYPMYMKPFDGGGWRGVSRINNRDDLHTAYDSSGQMLMHLQATIDYETFARCLSIGPETMVMDFKPDKPMHERYAVTHGFLSPRAGYECAAISRIVNAFFSWEFNSAEMLVTGNEVYPIDYANACPDVAVTSLHYYFPWAMTALVRWSTFCVVTGRRGQIDLRTKAYFEIADNPDLSYEEKIDAYLALADNHFDSERYWEFCEKHLSHVPEVVHEWVTSADFERLLQETVQATYPPHEEDMFMGHFRGLVGQWAGENQHVRGA</sequence>
<evidence type="ECO:0000259" key="2">
    <source>
        <dbReference type="PROSITE" id="PS50975"/>
    </source>
</evidence>
<dbReference type="InterPro" id="IPR011761">
    <property type="entry name" value="ATP-grasp"/>
</dbReference>
<keyword evidence="1" id="KW-0547">Nucleotide-binding</keyword>
<evidence type="ECO:0000313" key="3">
    <source>
        <dbReference type="EMBL" id="GAB94706.1"/>
    </source>
</evidence>
<comment type="caution">
    <text evidence="3">The sequence shown here is derived from an EMBL/GenBank/DDBJ whole genome shotgun (WGS) entry which is preliminary data.</text>
</comment>
<proteinExistence type="predicted"/>
<keyword evidence="4" id="KW-1185">Reference proteome</keyword>
<dbReference type="PROSITE" id="PS50975">
    <property type="entry name" value="ATP_GRASP"/>
    <property type="match status" value="1"/>
</dbReference>
<keyword evidence="1" id="KW-0067">ATP-binding</keyword>
<evidence type="ECO:0000256" key="1">
    <source>
        <dbReference type="PROSITE-ProRule" id="PRU00409"/>
    </source>
</evidence>
<evidence type="ECO:0000313" key="4">
    <source>
        <dbReference type="Proteomes" id="UP000008366"/>
    </source>
</evidence>
<gene>
    <name evidence="3" type="ORF">KILIM_010_00370</name>
</gene>
<organism evidence="3 4">
    <name type="scientific">Kineosphaera limosa NBRC 100340</name>
    <dbReference type="NCBI Taxonomy" id="1184609"/>
    <lineage>
        <taxon>Bacteria</taxon>
        <taxon>Bacillati</taxon>
        <taxon>Actinomycetota</taxon>
        <taxon>Actinomycetes</taxon>
        <taxon>Micrococcales</taxon>
        <taxon>Dermatophilaceae</taxon>
        <taxon>Kineosphaera</taxon>
    </lineage>
</organism>
<dbReference type="AlphaFoldDB" id="K6WLM3"/>
<dbReference type="InterPro" id="IPR013815">
    <property type="entry name" value="ATP_grasp_subdomain_1"/>
</dbReference>
<name>K6WLM3_9MICO</name>
<dbReference type="SUPFAM" id="SSF56059">
    <property type="entry name" value="Glutathione synthetase ATP-binding domain-like"/>
    <property type="match status" value="1"/>
</dbReference>
<dbReference type="RefSeq" id="WP_006591238.1">
    <property type="nucleotide sequence ID" value="NZ_BAHD01000010.1"/>
</dbReference>
<accession>K6WLM3</accession>
<feature type="domain" description="ATP-grasp" evidence="2">
    <location>
        <begin position="117"/>
        <end position="176"/>
    </location>
</feature>
<dbReference type="eggNOG" id="COG1181">
    <property type="taxonomic scope" value="Bacteria"/>
</dbReference>